<accession>A0ABW1QZ65</accession>
<dbReference type="RefSeq" id="WP_206611304.1">
    <property type="nucleotide sequence ID" value="NZ_CP034929.1"/>
</dbReference>
<evidence type="ECO:0000313" key="2">
    <source>
        <dbReference type="Proteomes" id="UP001596098"/>
    </source>
</evidence>
<evidence type="ECO:0000313" key="1">
    <source>
        <dbReference type="EMBL" id="MFC6153125.1"/>
    </source>
</evidence>
<dbReference type="SUPFAM" id="SSF109604">
    <property type="entry name" value="HD-domain/PDEase-like"/>
    <property type="match status" value="1"/>
</dbReference>
<name>A0ABW1QZ65_9ACTN</name>
<dbReference type="PANTHER" id="PTHR21174:SF0">
    <property type="entry name" value="HD PHOSPHOHYDROLASE FAMILY PROTEIN-RELATED"/>
    <property type="match status" value="1"/>
</dbReference>
<dbReference type="InterPro" id="IPR009218">
    <property type="entry name" value="HD_phosphohydro"/>
</dbReference>
<dbReference type="Gene3D" id="1.10.3210.10">
    <property type="entry name" value="Hypothetical protein af1432"/>
    <property type="match status" value="1"/>
</dbReference>
<sequence length="225" mass="24736">MPLEPALRDRLARRWPLAESSTGLALGEALLDAWSQAQRGYHDLQHLAEVLDRLDDLHPHTGHDARVTALAAWFHDAVYDAARDPEGRSADWARTALTGLVTDVEVEEVARLVLLTREHSPAPEDVDGIALCDADLAILAAAPERYEAYVAGVRQEYASVPDELFAQGRAEVLRHFLGREHVFASAAARSAWEADARRNATDELRRLETAVHSGAGAWVDADQQP</sequence>
<organism evidence="1 2">
    <name type="scientific">Nocardioides yefusunii</name>
    <dbReference type="NCBI Taxonomy" id="2500546"/>
    <lineage>
        <taxon>Bacteria</taxon>
        <taxon>Bacillati</taxon>
        <taxon>Actinomycetota</taxon>
        <taxon>Actinomycetes</taxon>
        <taxon>Propionibacteriales</taxon>
        <taxon>Nocardioidaceae</taxon>
        <taxon>Nocardioides</taxon>
    </lineage>
</organism>
<keyword evidence="2" id="KW-1185">Reference proteome</keyword>
<dbReference type="EMBL" id="JBHSQI010000003">
    <property type="protein sequence ID" value="MFC6153125.1"/>
    <property type="molecule type" value="Genomic_DNA"/>
</dbReference>
<reference evidence="2" key="1">
    <citation type="journal article" date="2019" name="Int. J. Syst. Evol. Microbiol.">
        <title>The Global Catalogue of Microorganisms (GCM) 10K type strain sequencing project: providing services to taxonomists for standard genome sequencing and annotation.</title>
        <authorList>
            <consortium name="The Broad Institute Genomics Platform"/>
            <consortium name="The Broad Institute Genome Sequencing Center for Infectious Disease"/>
            <person name="Wu L."/>
            <person name="Ma J."/>
        </authorList>
    </citation>
    <scope>NUCLEOTIDE SEQUENCE [LARGE SCALE GENOMIC DNA]</scope>
    <source>
        <strain evidence="2">DFY28</strain>
    </source>
</reference>
<comment type="caution">
    <text evidence="1">The sequence shown here is derived from an EMBL/GenBank/DDBJ whole genome shotgun (WGS) entry which is preliminary data.</text>
</comment>
<gene>
    <name evidence="1" type="ORF">ACFPWU_05540</name>
</gene>
<dbReference type="PIRSF" id="PIRSF035170">
    <property type="entry name" value="HD_phosphohydro"/>
    <property type="match status" value="1"/>
</dbReference>
<proteinExistence type="predicted"/>
<evidence type="ECO:0008006" key="3">
    <source>
        <dbReference type="Google" id="ProtNLM"/>
    </source>
</evidence>
<dbReference type="Proteomes" id="UP001596098">
    <property type="component" value="Unassembled WGS sequence"/>
</dbReference>
<dbReference type="PANTHER" id="PTHR21174">
    <property type="match status" value="1"/>
</dbReference>
<protein>
    <recommendedName>
        <fullName evidence="3">Metal-dependent HD superfamily phosphohydrolase</fullName>
    </recommendedName>
</protein>